<proteinExistence type="predicted"/>
<accession>A0ACD1GUK4</accession>
<name>A0ACD1GUK4_9EURO</name>
<organism evidence="1 2">
    <name type="scientific">Aspergillus aculeatinus CBS 121060</name>
    <dbReference type="NCBI Taxonomy" id="1448322"/>
    <lineage>
        <taxon>Eukaryota</taxon>
        <taxon>Fungi</taxon>
        <taxon>Dikarya</taxon>
        <taxon>Ascomycota</taxon>
        <taxon>Pezizomycotina</taxon>
        <taxon>Eurotiomycetes</taxon>
        <taxon>Eurotiomycetidae</taxon>
        <taxon>Eurotiales</taxon>
        <taxon>Aspergillaceae</taxon>
        <taxon>Aspergillus</taxon>
        <taxon>Aspergillus subgen. Circumdati</taxon>
    </lineage>
</organism>
<dbReference type="EMBL" id="KZ825002">
    <property type="protein sequence ID" value="RAH64999.1"/>
    <property type="molecule type" value="Genomic_DNA"/>
</dbReference>
<protein>
    <submittedName>
        <fullName evidence="1">Amidase</fullName>
    </submittedName>
</protein>
<reference evidence="1" key="1">
    <citation type="submission" date="2018-02" db="EMBL/GenBank/DDBJ databases">
        <title>The genomes of Aspergillus section Nigri reveals drivers in fungal speciation.</title>
        <authorList>
            <consortium name="DOE Joint Genome Institute"/>
            <person name="Vesth T.C."/>
            <person name="Nybo J."/>
            <person name="Theobald S."/>
            <person name="Brandl J."/>
            <person name="Frisvad J.C."/>
            <person name="Nielsen K.F."/>
            <person name="Lyhne E.K."/>
            <person name="Kogle M.E."/>
            <person name="Kuo A."/>
            <person name="Riley R."/>
            <person name="Clum A."/>
            <person name="Nolan M."/>
            <person name="Lipzen A."/>
            <person name="Salamov A."/>
            <person name="Henrissat B."/>
            <person name="Wiebenga A."/>
            <person name="De vries R.P."/>
            <person name="Grigoriev I.V."/>
            <person name="Mortensen U.H."/>
            <person name="Andersen M.R."/>
            <person name="Baker S.E."/>
        </authorList>
    </citation>
    <scope>NUCLEOTIDE SEQUENCE</scope>
    <source>
        <strain evidence="1">CBS 121060</strain>
    </source>
</reference>
<evidence type="ECO:0000313" key="2">
    <source>
        <dbReference type="Proteomes" id="UP000249661"/>
    </source>
</evidence>
<keyword evidence="2" id="KW-1185">Reference proteome</keyword>
<gene>
    <name evidence="1" type="ORF">BO66DRAFT_384534</name>
</gene>
<evidence type="ECO:0000313" key="1">
    <source>
        <dbReference type="EMBL" id="RAH64999.1"/>
    </source>
</evidence>
<dbReference type="Proteomes" id="UP000249661">
    <property type="component" value="Unassembled WGS sequence"/>
</dbReference>
<sequence length="546" mass="60829">MGSDAKWMQIVEEKRSLRDKALEPYLVSDMDQRLPRVHNVQDRSCVRDDPVAQEITDIDNVPKLVERLRSGDYTAEQVTRAYIRRAVIAHQLTNAITEAVFEDALRQARQLDSSFKESGKLKGPLHGVPVTVKDQFNVQGTDSTLGYIGRSFRPAEEDALIVRILKELGAVVLLKTNLPQSILWAETENPLWGRTDNPRDPELTPGGSTGGEAALLALHGSIFGLGTDIGGSIRIPGALNGLYALKPSSNRYPAAGVPGSTEGQENAPSSVGPLARDLESLCYVSRLIANSAPWEYDAKCAPLPWDEKVFEDIQTRPLVVGLILDDGVVRIHPPVERALREIAAKLTQDGHEVILWDTSDHHSCVQLMGQYYTADGGEDLRRDISAAGEPMIPHVQALIDRAETKSVYDYWQMNRTKTSMQQAYLAKWNAVRSPRGKQVDVLLGPTVPHTAIRHRALKYAGYTRIWNLLDYPALVIPVDIVRKDIDRRRESGYSPRNALDTWNWDLYDPDTMDGHPVSLQIIGKRFNEEKVLGAATVIERICKVDK</sequence>